<evidence type="ECO:0000259" key="2">
    <source>
        <dbReference type="Pfam" id="PF23305"/>
    </source>
</evidence>
<proteinExistence type="predicted"/>
<evidence type="ECO:0000313" key="4">
    <source>
        <dbReference type="Proteomes" id="UP001172684"/>
    </source>
</evidence>
<dbReference type="Pfam" id="PF23305">
    <property type="entry name" value="DUF7082"/>
    <property type="match status" value="1"/>
</dbReference>
<feature type="compositionally biased region" description="Low complexity" evidence="1">
    <location>
        <begin position="294"/>
        <end position="307"/>
    </location>
</feature>
<dbReference type="PANTHER" id="PTHR39463:SF1">
    <property type="entry name" value="MEDUSA"/>
    <property type="match status" value="1"/>
</dbReference>
<accession>A0ABQ9NXP9</accession>
<feature type="domain" description="DUF7082" evidence="2">
    <location>
        <begin position="426"/>
        <end position="579"/>
    </location>
</feature>
<gene>
    <name evidence="3" type="ORF">H2201_003016</name>
</gene>
<feature type="compositionally biased region" description="Polar residues" evidence="1">
    <location>
        <begin position="380"/>
        <end position="399"/>
    </location>
</feature>
<dbReference type="InterPro" id="IPR055509">
    <property type="entry name" value="DUF7082"/>
</dbReference>
<dbReference type="Proteomes" id="UP001172684">
    <property type="component" value="Unassembled WGS sequence"/>
</dbReference>
<evidence type="ECO:0000313" key="3">
    <source>
        <dbReference type="EMBL" id="KAJ9666882.1"/>
    </source>
</evidence>
<comment type="caution">
    <text evidence="3">The sequence shown here is derived from an EMBL/GenBank/DDBJ whole genome shotgun (WGS) entry which is preliminary data.</text>
</comment>
<sequence>MQPLQSIKAPFIVDDDCDISEQIVLLSDQDHDGECLGAADLAAYSSMSEYGKAQENYPLYDYVATRPDQESAYAGFALPSAASQYSHVQTPVSHGPSTVPQAPFISSVQYDTHDLPYQAPFPFIDASSRHLPEVTRYLPTQGLHGKLRVYIRTNQDVSTPGPLFFSIMFGRRRCDAALTKIDQRGPYFQYALTVDIPPFETTGWHDSQVPLFVQMEDENGQSLGVVEVGDFMYTDGSNYQAYEPPADGSRKRKLSDESVDEVQSPPKRVASHTLQGRPQQLSGADRSSQGITLPASPYPSSATPSTYGFSDTYGRPQQQHSAYGQNMSPRLSYQYPSPAVSRASVIAQSPRISAYSPYSRASHLSRSPATAPVQAISRSRVATSPASLTNPPLIRTSTLQPPPTPAVPATVSSQSFNPYAMYPNSKAVLEIKGELDRMAEGWSPDEWDAKRRLVQFRRDQSGSTITTSFEAVSPETRAPNSICISCIWWEEKQECYVTSVDTIYLLESLVAVRFTVEEKNRIRRNLEGFRPLTVSKAKAGSEPFFKIIMGFSNPKPRNIEKDVKVFPWKMLPLALKKIISKYSASYSSTAGALPAPAAGGYGGGPAEPGTEPPATACPPPASLASSAAYSVSMTSAALSPVVGRSAGPPNLRVAVPQLDSGIHTMYQWQTASQYSGFQYPNALEAPARGSLDFSAYIDGSPAAATPAAAQSPHHQGRSSLAAEQDPSFSVQAYQQPGQRTSGA</sequence>
<protein>
    <recommendedName>
        <fullName evidence="2">DUF7082 domain-containing protein</fullName>
    </recommendedName>
</protein>
<feature type="compositionally biased region" description="Polar residues" evidence="1">
    <location>
        <begin position="726"/>
        <end position="743"/>
    </location>
</feature>
<feature type="compositionally biased region" description="Polar residues" evidence="1">
    <location>
        <begin position="315"/>
        <end position="329"/>
    </location>
</feature>
<dbReference type="PANTHER" id="PTHR39463">
    <property type="entry name" value="MEDUSA"/>
    <property type="match status" value="1"/>
</dbReference>
<dbReference type="EMBL" id="JAPDRL010000016">
    <property type="protein sequence ID" value="KAJ9666882.1"/>
    <property type="molecule type" value="Genomic_DNA"/>
</dbReference>
<feature type="region of interest" description="Disordered" evidence="1">
    <location>
        <begin position="703"/>
        <end position="743"/>
    </location>
</feature>
<keyword evidence="4" id="KW-1185">Reference proteome</keyword>
<feature type="compositionally biased region" description="Polar residues" evidence="1">
    <location>
        <begin position="272"/>
        <end position="291"/>
    </location>
</feature>
<feature type="region of interest" description="Disordered" evidence="1">
    <location>
        <begin position="380"/>
        <end position="410"/>
    </location>
</feature>
<organism evidence="3 4">
    <name type="scientific">Coniosporium apollinis</name>
    <dbReference type="NCBI Taxonomy" id="61459"/>
    <lineage>
        <taxon>Eukaryota</taxon>
        <taxon>Fungi</taxon>
        <taxon>Dikarya</taxon>
        <taxon>Ascomycota</taxon>
        <taxon>Pezizomycotina</taxon>
        <taxon>Dothideomycetes</taxon>
        <taxon>Dothideomycetes incertae sedis</taxon>
        <taxon>Coniosporium</taxon>
    </lineage>
</organism>
<evidence type="ECO:0000256" key="1">
    <source>
        <dbReference type="SAM" id="MobiDB-lite"/>
    </source>
</evidence>
<reference evidence="3" key="1">
    <citation type="submission" date="2022-10" db="EMBL/GenBank/DDBJ databases">
        <title>Culturing micro-colonial fungi from biological soil crusts in the Mojave desert and describing Neophaeococcomyces mojavensis, and introducing the new genera and species Taxawa tesnikishii.</title>
        <authorList>
            <person name="Kurbessoian T."/>
            <person name="Stajich J.E."/>
        </authorList>
    </citation>
    <scope>NUCLEOTIDE SEQUENCE</scope>
    <source>
        <strain evidence="3">TK_1</strain>
    </source>
</reference>
<name>A0ABQ9NXP9_9PEZI</name>
<feature type="region of interest" description="Disordered" evidence="1">
    <location>
        <begin position="237"/>
        <end position="329"/>
    </location>
</feature>